<feature type="transmembrane region" description="Helical" evidence="7">
    <location>
        <begin position="280"/>
        <end position="303"/>
    </location>
</feature>
<evidence type="ECO:0000256" key="6">
    <source>
        <dbReference type="ARBA" id="ARBA00023136"/>
    </source>
</evidence>
<evidence type="ECO:0000256" key="2">
    <source>
        <dbReference type="ARBA" id="ARBA00022448"/>
    </source>
</evidence>
<evidence type="ECO:0000256" key="7">
    <source>
        <dbReference type="SAM" id="Phobius"/>
    </source>
</evidence>
<dbReference type="GO" id="GO:0042910">
    <property type="term" value="F:xenobiotic transmembrane transporter activity"/>
    <property type="evidence" value="ECO:0007669"/>
    <property type="project" value="InterPro"/>
</dbReference>
<feature type="transmembrane region" description="Helical" evidence="7">
    <location>
        <begin position="383"/>
        <end position="403"/>
    </location>
</feature>
<feature type="transmembrane region" description="Helical" evidence="7">
    <location>
        <begin position="198"/>
        <end position="215"/>
    </location>
</feature>
<feature type="transmembrane region" description="Helical" evidence="7">
    <location>
        <begin position="160"/>
        <end position="178"/>
    </location>
</feature>
<protein>
    <submittedName>
        <fullName evidence="8">MATE family efflux transporter</fullName>
    </submittedName>
</protein>
<keyword evidence="4 7" id="KW-0812">Transmembrane</keyword>
<comment type="caution">
    <text evidence="8">The sequence shown here is derived from an EMBL/GenBank/DDBJ whole genome shotgun (WGS) entry which is preliminary data.</text>
</comment>
<feature type="transmembrane region" description="Helical" evidence="7">
    <location>
        <begin position="52"/>
        <end position="73"/>
    </location>
</feature>
<feature type="transmembrane region" description="Helical" evidence="7">
    <location>
        <begin position="409"/>
        <end position="431"/>
    </location>
</feature>
<dbReference type="RefSeq" id="WP_185180556.1">
    <property type="nucleotide sequence ID" value="NZ_CBCSEP010000027.1"/>
</dbReference>
<dbReference type="AlphaFoldDB" id="A0A841TDC0"/>
<feature type="transmembrane region" description="Helical" evidence="7">
    <location>
        <begin position="128"/>
        <end position="148"/>
    </location>
</feature>
<feature type="transmembrane region" description="Helical" evidence="7">
    <location>
        <begin position="346"/>
        <end position="362"/>
    </location>
</feature>
<feature type="transmembrane region" description="Helical" evidence="7">
    <location>
        <begin position="235"/>
        <end position="260"/>
    </location>
</feature>
<keyword evidence="5 7" id="KW-1133">Transmembrane helix</keyword>
<feature type="transmembrane region" description="Helical" evidence="7">
    <location>
        <begin position="315"/>
        <end position="334"/>
    </location>
</feature>
<keyword evidence="9" id="KW-1185">Reference proteome</keyword>
<feature type="transmembrane region" description="Helical" evidence="7">
    <location>
        <begin position="85"/>
        <end position="108"/>
    </location>
</feature>
<dbReference type="InterPro" id="IPR047135">
    <property type="entry name" value="YsiQ"/>
</dbReference>
<sequence length="462" mass="50688">MLTTDKKFTLWALAWPIFLEILLQTLLGSVDTVMVSRISDDAVAVVGFATQLFNALNTLFITIASGAGILIAQRLGSKRQEDARTIAIMAVTISTAIGLVISTMLYLFPRPIAGMLQLSDELMPLADVYISYVGGGMFMVAMTAALSASIRNTGNTRAPMYVGIAINLIHIVLNYLFIFGSFGFPKWGLAGVTVSDNICRFLSAALLLYMFLFSFERRIRLSDFRVFKPKLLKDILKISWPLGINSSCWVLSQLAIYSFLAMLGAKELAARTYMNTLESFCFTLGFAIALAAQIQIAHLYGAARTRDAYKAAYKALFIGETLVIAFSVLLYLMGRHVLGLFTTDPEIISMAIPLLVLNLILQPGKMLNMALGNSLSAVGDTRYIMMTSIASMGLIATGCSYFLGIHWGWGLIGIYCSMIADEYARGILSYLRWRKRKYLRKAEAAFNQSQPPAAQAGASLSV</sequence>
<reference evidence="8 9" key="1">
    <citation type="submission" date="2020-08" db="EMBL/GenBank/DDBJ databases">
        <title>Cohnella phylogeny.</title>
        <authorList>
            <person name="Dunlap C."/>
        </authorList>
    </citation>
    <scope>NUCLEOTIDE SEQUENCE [LARGE SCALE GENOMIC DNA]</scope>
    <source>
        <strain evidence="8 9">DSM 103658</strain>
    </source>
</reference>
<dbReference type="InterPro" id="IPR002528">
    <property type="entry name" value="MATE_fam"/>
</dbReference>
<gene>
    <name evidence="8" type="ORF">H4Q31_18550</name>
</gene>
<dbReference type="GO" id="GO:0005886">
    <property type="term" value="C:plasma membrane"/>
    <property type="evidence" value="ECO:0007669"/>
    <property type="project" value="UniProtKB-SubCell"/>
</dbReference>
<proteinExistence type="predicted"/>
<evidence type="ECO:0000256" key="1">
    <source>
        <dbReference type="ARBA" id="ARBA00004651"/>
    </source>
</evidence>
<keyword evidence="2" id="KW-0813">Transport</keyword>
<dbReference type="PIRSF" id="PIRSF006603">
    <property type="entry name" value="DinF"/>
    <property type="match status" value="1"/>
</dbReference>
<dbReference type="CDD" id="cd13134">
    <property type="entry name" value="MATE_like_8"/>
    <property type="match status" value="1"/>
</dbReference>
<evidence type="ECO:0000256" key="4">
    <source>
        <dbReference type="ARBA" id="ARBA00022692"/>
    </source>
</evidence>
<accession>A0A841TDC0</accession>
<name>A0A841TDC0_9BACL</name>
<dbReference type="PANTHER" id="PTHR42925">
    <property type="entry name" value="MULTIDRUG AND TOXIN EFFLUX PROTEIN MATE FAMILY"/>
    <property type="match status" value="1"/>
</dbReference>
<evidence type="ECO:0000256" key="3">
    <source>
        <dbReference type="ARBA" id="ARBA00022475"/>
    </source>
</evidence>
<dbReference type="PANTHER" id="PTHR42925:SF2">
    <property type="entry name" value="NA+ DRIVEN MULTIDRUG EFFLUX PUMP"/>
    <property type="match status" value="1"/>
</dbReference>
<comment type="subcellular location">
    <subcellularLocation>
        <location evidence="1">Cell membrane</location>
        <topology evidence="1">Multi-pass membrane protein</topology>
    </subcellularLocation>
</comment>
<organism evidence="8 9">
    <name type="scientific">Cohnella lubricantis</name>
    <dbReference type="NCBI Taxonomy" id="2163172"/>
    <lineage>
        <taxon>Bacteria</taxon>
        <taxon>Bacillati</taxon>
        <taxon>Bacillota</taxon>
        <taxon>Bacilli</taxon>
        <taxon>Bacillales</taxon>
        <taxon>Paenibacillaceae</taxon>
        <taxon>Cohnella</taxon>
    </lineage>
</organism>
<keyword evidence="3" id="KW-1003">Cell membrane</keyword>
<dbReference type="GO" id="GO:0015297">
    <property type="term" value="F:antiporter activity"/>
    <property type="evidence" value="ECO:0007669"/>
    <property type="project" value="InterPro"/>
</dbReference>
<evidence type="ECO:0000313" key="9">
    <source>
        <dbReference type="Proteomes" id="UP000574133"/>
    </source>
</evidence>
<keyword evidence="6 7" id="KW-0472">Membrane</keyword>
<evidence type="ECO:0000313" key="8">
    <source>
        <dbReference type="EMBL" id="MBB6679294.1"/>
    </source>
</evidence>
<dbReference type="NCBIfam" id="TIGR00797">
    <property type="entry name" value="matE"/>
    <property type="match status" value="1"/>
</dbReference>
<dbReference type="EMBL" id="JACJVN010000078">
    <property type="protein sequence ID" value="MBB6679294.1"/>
    <property type="molecule type" value="Genomic_DNA"/>
</dbReference>
<dbReference type="InterPro" id="IPR048279">
    <property type="entry name" value="MdtK-like"/>
</dbReference>
<dbReference type="Pfam" id="PF01554">
    <property type="entry name" value="MatE"/>
    <property type="match status" value="2"/>
</dbReference>
<evidence type="ECO:0000256" key="5">
    <source>
        <dbReference type="ARBA" id="ARBA00022989"/>
    </source>
</evidence>
<dbReference type="Proteomes" id="UP000574133">
    <property type="component" value="Unassembled WGS sequence"/>
</dbReference>